<dbReference type="AlphaFoldDB" id="A0A0N4UVJ0"/>
<dbReference type="EMBL" id="UXUI01007178">
    <property type="protein sequence ID" value="VDD86028.1"/>
    <property type="molecule type" value="Genomic_DNA"/>
</dbReference>
<evidence type="ECO:0000256" key="1">
    <source>
        <dbReference type="SAM" id="MobiDB-lite"/>
    </source>
</evidence>
<evidence type="ECO:0000313" key="3">
    <source>
        <dbReference type="Proteomes" id="UP000274131"/>
    </source>
</evidence>
<protein>
    <submittedName>
        <fullName evidence="4">DUF4005 domain-containing protein</fullName>
    </submittedName>
</protein>
<keyword evidence="3" id="KW-1185">Reference proteome</keyword>
<sequence length="199" mass="22908">MPHSSRQHSDYASKEKIEKHARSRSQSRSRMVIERTEVKSSNDPRGGYMQVEVHEISMAKETHVDDSYLPIYRAPITVQCLPTHGSTLAHAEYVENIEEWESMGRQTRSRTNEGLTGRAVEREERRARSKSGTLREYISDYDKSVSGRSSEEKYERKFESEYRSDSSFDSGKARSGGSPDQPYRWVTFVSELFSLLANL</sequence>
<dbReference type="Proteomes" id="UP000274131">
    <property type="component" value="Unassembled WGS sequence"/>
</dbReference>
<gene>
    <name evidence="2" type="ORF">EVEC_LOCUS1171</name>
</gene>
<proteinExistence type="predicted"/>
<organism evidence="4">
    <name type="scientific">Enterobius vermicularis</name>
    <name type="common">Human pinworm</name>
    <dbReference type="NCBI Taxonomy" id="51028"/>
    <lineage>
        <taxon>Eukaryota</taxon>
        <taxon>Metazoa</taxon>
        <taxon>Ecdysozoa</taxon>
        <taxon>Nematoda</taxon>
        <taxon>Chromadorea</taxon>
        <taxon>Rhabditida</taxon>
        <taxon>Spirurina</taxon>
        <taxon>Oxyuridomorpha</taxon>
        <taxon>Oxyuroidea</taxon>
        <taxon>Oxyuridae</taxon>
        <taxon>Enterobius</taxon>
    </lineage>
</organism>
<dbReference type="OrthoDB" id="5875644at2759"/>
<dbReference type="WBParaSite" id="EVEC_0000146301-mRNA-1">
    <property type="protein sequence ID" value="EVEC_0000146301-mRNA-1"/>
    <property type="gene ID" value="EVEC_0000146301"/>
</dbReference>
<evidence type="ECO:0000313" key="4">
    <source>
        <dbReference type="WBParaSite" id="EVEC_0000146301-mRNA-1"/>
    </source>
</evidence>
<feature type="compositionally biased region" description="Basic and acidic residues" evidence="1">
    <location>
        <begin position="31"/>
        <end position="42"/>
    </location>
</feature>
<accession>A0A0N4UVJ0</accession>
<feature type="region of interest" description="Disordered" evidence="1">
    <location>
        <begin position="1"/>
        <end position="46"/>
    </location>
</feature>
<reference evidence="4" key="1">
    <citation type="submission" date="2017-02" db="UniProtKB">
        <authorList>
            <consortium name="WormBaseParasite"/>
        </authorList>
    </citation>
    <scope>IDENTIFICATION</scope>
</reference>
<feature type="compositionally biased region" description="Basic and acidic residues" evidence="1">
    <location>
        <begin position="7"/>
        <end position="20"/>
    </location>
</feature>
<feature type="compositionally biased region" description="Basic and acidic residues" evidence="1">
    <location>
        <begin position="145"/>
        <end position="166"/>
    </location>
</feature>
<feature type="region of interest" description="Disordered" evidence="1">
    <location>
        <begin position="104"/>
        <end position="133"/>
    </location>
</feature>
<feature type="region of interest" description="Disordered" evidence="1">
    <location>
        <begin position="145"/>
        <end position="180"/>
    </location>
</feature>
<reference evidence="2 3" key="2">
    <citation type="submission" date="2018-10" db="EMBL/GenBank/DDBJ databases">
        <authorList>
            <consortium name="Pathogen Informatics"/>
        </authorList>
    </citation>
    <scope>NUCLEOTIDE SEQUENCE [LARGE SCALE GENOMIC DNA]</scope>
</reference>
<evidence type="ECO:0000313" key="2">
    <source>
        <dbReference type="EMBL" id="VDD86028.1"/>
    </source>
</evidence>
<name>A0A0N4UVJ0_ENTVE</name>